<dbReference type="InterPro" id="IPR013103">
    <property type="entry name" value="RVT_2"/>
</dbReference>
<evidence type="ECO:0000313" key="2">
    <source>
        <dbReference type="EMBL" id="GAA0150960.1"/>
    </source>
</evidence>
<dbReference type="PANTHER" id="PTHR11439">
    <property type="entry name" value="GAG-POL-RELATED RETROTRANSPOSON"/>
    <property type="match status" value="1"/>
</dbReference>
<proteinExistence type="predicted"/>
<name>A0AAV3PI82_LITER</name>
<gene>
    <name evidence="2" type="ORF">LIER_09782</name>
</gene>
<dbReference type="Pfam" id="PF07727">
    <property type="entry name" value="RVT_2"/>
    <property type="match status" value="1"/>
</dbReference>
<accession>A0AAV3PI82</accession>
<dbReference type="PANTHER" id="PTHR11439:SF467">
    <property type="entry name" value="INTEGRASE CATALYTIC DOMAIN-CONTAINING PROTEIN"/>
    <property type="match status" value="1"/>
</dbReference>
<dbReference type="CDD" id="cd09272">
    <property type="entry name" value="RNase_HI_RT_Ty1"/>
    <property type="match status" value="1"/>
</dbReference>
<evidence type="ECO:0000259" key="1">
    <source>
        <dbReference type="Pfam" id="PF07727"/>
    </source>
</evidence>
<sequence>MLGSPDQSGVAERRNGTLMDMEFLPRPSQRRLLSYSNDGNRVCNIDAYDDADHDEEQIVHPEDEQIPLRRSTRPRRSTISHDYLVYLQESDCNIGVDNDPMSFSEAISSTNSNLWMNAMKDDMDSMASNRVWDLIEFPNGVKAIGYSLQVVMALVAHFDFELHQMDVKTEFLNGDLEEEVYMKQPEGFPSKDGEHLVCKLNKSICRLKQVSRQWYMKFHKVITSFGFEENVMDQCIYLKIWVKHLMSLALRSIEIDLEAFWVLAQEAYINKFLERFGMKDCSPSVAPIVKGDRFSLDQYRRNDIERERMKNVPYASDVGSIMYVQACTRPDIAYVVGVLGLYQSNPGINHWKAAKKVLRYLQEYEADLDGHSTTEAGFVSCFEVTSHGVWVKRFIYGLRVMDSIGRPIRIYCDNSDAVFLAKNNKSESQSKHIDIKYLVVKERVQEKKVIIEHNGTELMIVDPLLKACKLKDSRIM</sequence>
<comment type="caution">
    <text evidence="2">The sequence shown here is derived from an EMBL/GenBank/DDBJ whole genome shotgun (WGS) entry which is preliminary data.</text>
</comment>
<dbReference type="Proteomes" id="UP001454036">
    <property type="component" value="Unassembled WGS sequence"/>
</dbReference>
<feature type="domain" description="Reverse transcriptase Ty1/copia-type" evidence="1">
    <location>
        <begin position="147"/>
        <end position="240"/>
    </location>
</feature>
<evidence type="ECO:0000313" key="3">
    <source>
        <dbReference type="Proteomes" id="UP001454036"/>
    </source>
</evidence>
<protein>
    <recommendedName>
        <fullName evidence="1">Reverse transcriptase Ty1/copia-type domain-containing protein</fullName>
    </recommendedName>
</protein>
<dbReference type="EMBL" id="BAABME010001689">
    <property type="protein sequence ID" value="GAA0150960.1"/>
    <property type="molecule type" value="Genomic_DNA"/>
</dbReference>
<organism evidence="2 3">
    <name type="scientific">Lithospermum erythrorhizon</name>
    <name type="common">Purple gromwell</name>
    <name type="synonym">Lithospermum officinale var. erythrorhizon</name>
    <dbReference type="NCBI Taxonomy" id="34254"/>
    <lineage>
        <taxon>Eukaryota</taxon>
        <taxon>Viridiplantae</taxon>
        <taxon>Streptophyta</taxon>
        <taxon>Embryophyta</taxon>
        <taxon>Tracheophyta</taxon>
        <taxon>Spermatophyta</taxon>
        <taxon>Magnoliopsida</taxon>
        <taxon>eudicotyledons</taxon>
        <taxon>Gunneridae</taxon>
        <taxon>Pentapetalae</taxon>
        <taxon>asterids</taxon>
        <taxon>lamiids</taxon>
        <taxon>Boraginales</taxon>
        <taxon>Boraginaceae</taxon>
        <taxon>Boraginoideae</taxon>
        <taxon>Lithospermeae</taxon>
        <taxon>Lithospermum</taxon>
    </lineage>
</organism>
<keyword evidence="3" id="KW-1185">Reference proteome</keyword>
<reference evidence="2 3" key="1">
    <citation type="submission" date="2024-01" db="EMBL/GenBank/DDBJ databases">
        <title>The complete chloroplast genome sequence of Lithospermum erythrorhizon: insights into the phylogenetic relationship among Boraginaceae species and the maternal lineages of purple gromwells.</title>
        <authorList>
            <person name="Okada T."/>
            <person name="Watanabe K."/>
        </authorList>
    </citation>
    <scope>NUCLEOTIDE SEQUENCE [LARGE SCALE GENOMIC DNA]</scope>
</reference>
<dbReference type="AlphaFoldDB" id="A0AAV3PI82"/>